<evidence type="ECO:0000313" key="1">
    <source>
        <dbReference type="EMBL" id="KAI9257215.1"/>
    </source>
</evidence>
<comment type="caution">
    <text evidence="1">The sequence shown here is derived from an EMBL/GenBank/DDBJ whole genome shotgun (WGS) entry which is preliminary data.</text>
</comment>
<organism evidence="1 2">
    <name type="scientific">Phascolomyces articulosus</name>
    <dbReference type="NCBI Taxonomy" id="60185"/>
    <lineage>
        <taxon>Eukaryota</taxon>
        <taxon>Fungi</taxon>
        <taxon>Fungi incertae sedis</taxon>
        <taxon>Mucoromycota</taxon>
        <taxon>Mucoromycotina</taxon>
        <taxon>Mucoromycetes</taxon>
        <taxon>Mucorales</taxon>
        <taxon>Lichtheimiaceae</taxon>
        <taxon>Phascolomyces</taxon>
    </lineage>
</organism>
<evidence type="ECO:0000313" key="2">
    <source>
        <dbReference type="Proteomes" id="UP001209540"/>
    </source>
</evidence>
<protein>
    <submittedName>
        <fullName evidence="1">Uncharacterized protein</fullName>
    </submittedName>
</protein>
<gene>
    <name evidence="1" type="ORF">BDA99DRAFT_133265</name>
</gene>
<keyword evidence="2" id="KW-1185">Reference proteome</keyword>
<reference evidence="1" key="2">
    <citation type="submission" date="2023-02" db="EMBL/GenBank/DDBJ databases">
        <authorList>
            <consortium name="DOE Joint Genome Institute"/>
            <person name="Mondo S.J."/>
            <person name="Chang Y."/>
            <person name="Wang Y."/>
            <person name="Ahrendt S."/>
            <person name="Andreopoulos W."/>
            <person name="Barry K."/>
            <person name="Beard J."/>
            <person name="Benny G.L."/>
            <person name="Blankenship S."/>
            <person name="Bonito G."/>
            <person name="Cuomo C."/>
            <person name="Desiro A."/>
            <person name="Gervers K.A."/>
            <person name="Hundley H."/>
            <person name="Kuo A."/>
            <person name="LaButti K."/>
            <person name="Lang B.F."/>
            <person name="Lipzen A."/>
            <person name="O'Donnell K."/>
            <person name="Pangilinan J."/>
            <person name="Reynolds N."/>
            <person name="Sandor L."/>
            <person name="Smith M.W."/>
            <person name="Tsang A."/>
            <person name="Grigoriev I.V."/>
            <person name="Stajich J.E."/>
            <person name="Spatafora J.W."/>
        </authorList>
    </citation>
    <scope>NUCLEOTIDE SEQUENCE</scope>
    <source>
        <strain evidence="1">RSA 2281</strain>
    </source>
</reference>
<name>A0AAD5JWE1_9FUNG</name>
<dbReference type="EMBL" id="JAIXMP010000020">
    <property type="protein sequence ID" value="KAI9257215.1"/>
    <property type="molecule type" value="Genomic_DNA"/>
</dbReference>
<dbReference type="Proteomes" id="UP001209540">
    <property type="component" value="Unassembled WGS sequence"/>
</dbReference>
<dbReference type="AlphaFoldDB" id="A0AAD5JWE1"/>
<proteinExistence type="predicted"/>
<sequence length="291" mass="33924">MGVFITTTDSLVPHVSSKADQVPEKELSRYINDIMKAQRKLNEDNDMSMVDDRNVSKNFQATIIKLLKRALKAAKDYNPTAQYTILQMVTSVISNEEQQTQDLCMFHISKYPSFFKEAGWDLLEWVEPFMYTATGDEPMNGEVRRYATKLFRQVAQQVSYNEVLMLGAEQMSLMDWDDVLSDEEKSVRATIKMVEYFGIFGEAIERITVPQMILDRIVYPTQYISKTVHFLERIIRERSSWGDRERSTSRWDQVVFVMTNSLLDFVEYGKNTTMVNNKHPLFNSKKQQVKL</sequence>
<accession>A0AAD5JWE1</accession>
<reference evidence="1" key="1">
    <citation type="journal article" date="2022" name="IScience">
        <title>Evolution of zygomycete secretomes and the origins of terrestrial fungal ecologies.</title>
        <authorList>
            <person name="Chang Y."/>
            <person name="Wang Y."/>
            <person name="Mondo S."/>
            <person name="Ahrendt S."/>
            <person name="Andreopoulos W."/>
            <person name="Barry K."/>
            <person name="Beard J."/>
            <person name="Benny G.L."/>
            <person name="Blankenship S."/>
            <person name="Bonito G."/>
            <person name="Cuomo C."/>
            <person name="Desiro A."/>
            <person name="Gervers K.A."/>
            <person name="Hundley H."/>
            <person name="Kuo A."/>
            <person name="LaButti K."/>
            <person name="Lang B.F."/>
            <person name="Lipzen A."/>
            <person name="O'Donnell K."/>
            <person name="Pangilinan J."/>
            <person name="Reynolds N."/>
            <person name="Sandor L."/>
            <person name="Smith M.E."/>
            <person name="Tsang A."/>
            <person name="Grigoriev I.V."/>
            <person name="Stajich J.E."/>
            <person name="Spatafora J.W."/>
        </authorList>
    </citation>
    <scope>NUCLEOTIDE SEQUENCE</scope>
    <source>
        <strain evidence="1">RSA 2281</strain>
    </source>
</reference>